<dbReference type="PANTHER" id="PTHR24119:SF0">
    <property type="entry name" value="ACYL-COA-BINDING DOMAIN-CONTAINING PROTEIN 6"/>
    <property type="match status" value="1"/>
</dbReference>
<dbReference type="Pfam" id="PF12796">
    <property type="entry name" value="Ank_2"/>
    <property type="match status" value="1"/>
</dbReference>
<dbReference type="GO" id="GO:0000062">
    <property type="term" value="F:fatty-acyl-CoA binding"/>
    <property type="evidence" value="ECO:0007669"/>
    <property type="project" value="InterPro"/>
</dbReference>
<dbReference type="PROSITE" id="PS50088">
    <property type="entry name" value="ANK_REPEAT"/>
    <property type="match status" value="1"/>
</dbReference>
<keyword evidence="2" id="KW-0040">ANK repeat</keyword>
<keyword evidence="5" id="KW-1185">Reference proteome</keyword>
<evidence type="ECO:0000259" key="3">
    <source>
        <dbReference type="PROSITE" id="PS51228"/>
    </source>
</evidence>
<dbReference type="AlphaFoldDB" id="A0A8J2NRP7"/>
<dbReference type="InterPro" id="IPR002110">
    <property type="entry name" value="Ankyrin_rpt"/>
</dbReference>
<dbReference type="PROSITE" id="PS51228">
    <property type="entry name" value="ACB_2"/>
    <property type="match status" value="1"/>
</dbReference>
<dbReference type="OrthoDB" id="10254927at2759"/>
<evidence type="ECO:0000313" key="4">
    <source>
        <dbReference type="EMBL" id="CAG7668725.1"/>
    </source>
</evidence>
<sequence length="224" mass="25092">MDPLEDLFNCAASHVQLQSTSEEGKKLDQGQLLELYGLYKSATIGPCNEPKPGIFNLKGRAKWDAWKQVSSLSKEEAQETYFEKVKKFYDWTPDQNDARKSSILGGNAVSTFAKVEDESQDEGKNEPIFGWAKDNELDKITSWLSEGNDVNLKDKDGLSILHWVVDRGHLEACKLLLHYGANLLVADDDGQTPLDYAITCEHENLITFLQQEISSRGLTIPSPN</sequence>
<protein>
    <recommendedName>
        <fullName evidence="1">Acyl-CoA-binding domain-containing protein 6</fullName>
    </recommendedName>
</protein>
<accession>A0A8J2NRP7</accession>
<feature type="domain" description="ACB" evidence="3">
    <location>
        <begin position="4"/>
        <end position="94"/>
    </location>
</feature>
<reference evidence="4" key="1">
    <citation type="submission" date="2021-06" db="EMBL/GenBank/DDBJ databases">
        <authorList>
            <person name="Hodson N. C."/>
            <person name="Mongue J. A."/>
            <person name="Jaron S. K."/>
        </authorList>
    </citation>
    <scope>NUCLEOTIDE SEQUENCE</scope>
</reference>
<organism evidence="4 5">
    <name type="scientific">Allacma fusca</name>
    <dbReference type="NCBI Taxonomy" id="39272"/>
    <lineage>
        <taxon>Eukaryota</taxon>
        <taxon>Metazoa</taxon>
        <taxon>Ecdysozoa</taxon>
        <taxon>Arthropoda</taxon>
        <taxon>Hexapoda</taxon>
        <taxon>Collembola</taxon>
        <taxon>Symphypleona</taxon>
        <taxon>Sminthuridae</taxon>
        <taxon>Allacma</taxon>
    </lineage>
</organism>
<dbReference type="Pfam" id="PF00887">
    <property type="entry name" value="ACBP"/>
    <property type="match status" value="1"/>
</dbReference>
<evidence type="ECO:0000256" key="2">
    <source>
        <dbReference type="PROSITE-ProRule" id="PRU00023"/>
    </source>
</evidence>
<dbReference type="PANTHER" id="PTHR24119">
    <property type="entry name" value="ACYL-COA-BINDING DOMAIN-CONTAINING PROTEIN 6"/>
    <property type="match status" value="1"/>
</dbReference>
<dbReference type="PROSITE" id="PS50297">
    <property type="entry name" value="ANK_REP_REGION"/>
    <property type="match status" value="1"/>
</dbReference>
<proteinExistence type="predicted"/>
<evidence type="ECO:0000313" key="5">
    <source>
        <dbReference type="Proteomes" id="UP000708208"/>
    </source>
</evidence>
<dbReference type="SMART" id="SM00248">
    <property type="entry name" value="ANK"/>
    <property type="match status" value="2"/>
</dbReference>
<dbReference type="Proteomes" id="UP000708208">
    <property type="component" value="Unassembled WGS sequence"/>
</dbReference>
<comment type="caution">
    <text evidence="4">The sequence shown here is derived from an EMBL/GenBank/DDBJ whole genome shotgun (WGS) entry which is preliminary data.</text>
</comment>
<feature type="repeat" description="ANK" evidence="2">
    <location>
        <begin position="156"/>
        <end position="188"/>
    </location>
</feature>
<gene>
    <name evidence="4" type="ORF">AFUS01_LOCUS1952</name>
</gene>
<dbReference type="EMBL" id="CAJVCH010010932">
    <property type="protein sequence ID" value="CAG7668725.1"/>
    <property type="molecule type" value="Genomic_DNA"/>
</dbReference>
<dbReference type="InterPro" id="IPR000582">
    <property type="entry name" value="Acyl-CoA-binding_protein"/>
</dbReference>
<evidence type="ECO:0000256" key="1">
    <source>
        <dbReference type="ARBA" id="ARBA00018419"/>
    </source>
</evidence>
<name>A0A8J2NRP7_9HEXA</name>